<keyword evidence="1" id="KW-1133">Transmembrane helix</keyword>
<organism evidence="2 3">
    <name type="scientific">Parasphingorhabdus halotolerans</name>
    <dbReference type="NCBI Taxonomy" id="2725558"/>
    <lineage>
        <taxon>Bacteria</taxon>
        <taxon>Pseudomonadati</taxon>
        <taxon>Pseudomonadota</taxon>
        <taxon>Alphaproteobacteria</taxon>
        <taxon>Sphingomonadales</taxon>
        <taxon>Sphingomonadaceae</taxon>
        <taxon>Parasphingorhabdus</taxon>
    </lineage>
</organism>
<evidence type="ECO:0000313" key="3">
    <source>
        <dbReference type="Proteomes" id="UP000501600"/>
    </source>
</evidence>
<feature type="transmembrane region" description="Helical" evidence="1">
    <location>
        <begin position="97"/>
        <end position="117"/>
    </location>
</feature>
<protein>
    <submittedName>
        <fullName evidence="2">DUF4345 domain-containing protein</fullName>
    </submittedName>
</protein>
<accession>A0A6H2DMF7</accession>
<dbReference type="KEGG" id="phao:HF685_05770"/>
<sequence length="124" mass="13025">MNAFRIVTILIGLVPIFLGVTGIIFGAAEHNGGADAAAALDNQYRYLAGVYIAVGAMILYSAGDVKGRAILLRFALLGWVLGAVGRMVSWASLGEPASWQVSGLAIELIVPAVMILWQARVVKG</sequence>
<dbReference type="EMBL" id="CP051217">
    <property type="protein sequence ID" value="QJB68846.1"/>
    <property type="molecule type" value="Genomic_DNA"/>
</dbReference>
<evidence type="ECO:0000256" key="1">
    <source>
        <dbReference type="SAM" id="Phobius"/>
    </source>
</evidence>
<dbReference type="Pfam" id="PF14248">
    <property type="entry name" value="DUF4345"/>
    <property type="match status" value="1"/>
</dbReference>
<dbReference type="Proteomes" id="UP000501600">
    <property type="component" value="Chromosome"/>
</dbReference>
<reference evidence="2 3" key="1">
    <citation type="submission" date="2020-04" db="EMBL/GenBank/DDBJ databases">
        <title>Genome sequence for Sphingorhabdus sp. strain M1.</title>
        <authorList>
            <person name="Park S.-J."/>
        </authorList>
    </citation>
    <scope>NUCLEOTIDE SEQUENCE [LARGE SCALE GENOMIC DNA]</scope>
    <source>
        <strain evidence="2 3">JK6</strain>
    </source>
</reference>
<dbReference type="RefSeq" id="WP_168818688.1">
    <property type="nucleotide sequence ID" value="NZ_CP051217.1"/>
</dbReference>
<keyword evidence="1" id="KW-0472">Membrane</keyword>
<evidence type="ECO:0000313" key="2">
    <source>
        <dbReference type="EMBL" id="QJB68846.1"/>
    </source>
</evidence>
<keyword evidence="1" id="KW-0812">Transmembrane</keyword>
<feature type="transmembrane region" description="Helical" evidence="1">
    <location>
        <begin position="70"/>
        <end position="91"/>
    </location>
</feature>
<feature type="transmembrane region" description="Helical" evidence="1">
    <location>
        <begin position="7"/>
        <end position="26"/>
    </location>
</feature>
<gene>
    <name evidence="2" type="ORF">HF685_05770</name>
</gene>
<name>A0A6H2DMF7_9SPHN</name>
<keyword evidence="3" id="KW-1185">Reference proteome</keyword>
<proteinExistence type="predicted"/>
<dbReference type="AlphaFoldDB" id="A0A6H2DMF7"/>
<feature type="transmembrane region" description="Helical" evidence="1">
    <location>
        <begin position="46"/>
        <end position="63"/>
    </location>
</feature>
<dbReference type="InterPro" id="IPR025597">
    <property type="entry name" value="DUF4345"/>
</dbReference>